<evidence type="ECO:0000256" key="10">
    <source>
        <dbReference type="ARBA" id="ARBA00093678"/>
    </source>
</evidence>
<keyword evidence="12" id="KW-0675">Receptor</keyword>
<evidence type="ECO:0000313" key="13">
    <source>
        <dbReference type="Proteomes" id="UP001307889"/>
    </source>
</evidence>
<evidence type="ECO:0000256" key="4">
    <source>
        <dbReference type="ARBA" id="ARBA00022679"/>
    </source>
</evidence>
<keyword evidence="8" id="KW-0012">Acyltransferase</keyword>
<organism evidence="12 13">
    <name type="scientific">Nesidiocoris tenuis</name>
    <dbReference type="NCBI Taxonomy" id="355587"/>
    <lineage>
        <taxon>Eukaryota</taxon>
        <taxon>Metazoa</taxon>
        <taxon>Ecdysozoa</taxon>
        <taxon>Arthropoda</taxon>
        <taxon>Hexapoda</taxon>
        <taxon>Insecta</taxon>
        <taxon>Pterygota</taxon>
        <taxon>Neoptera</taxon>
        <taxon>Paraneoptera</taxon>
        <taxon>Hemiptera</taxon>
        <taxon>Heteroptera</taxon>
        <taxon>Panheteroptera</taxon>
        <taxon>Cimicomorpha</taxon>
        <taxon>Miridae</taxon>
        <taxon>Dicyphina</taxon>
        <taxon>Nesidiocoris</taxon>
    </lineage>
</organism>
<comment type="similarity">
    <text evidence="3">Belongs to the membrane-bound acyltransferase family.</text>
</comment>
<evidence type="ECO:0000256" key="5">
    <source>
        <dbReference type="ARBA" id="ARBA00022692"/>
    </source>
</evidence>
<accession>A0ABN7BEX8</accession>
<feature type="transmembrane region" description="Helical" evidence="11">
    <location>
        <begin position="395"/>
        <end position="418"/>
    </location>
</feature>
<feature type="transmembrane region" description="Helical" evidence="11">
    <location>
        <begin position="6"/>
        <end position="25"/>
    </location>
</feature>
<dbReference type="Proteomes" id="UP001307889">
    <property type="component" value="Chromosome 14"/>
</dbReference>
<dbReference type="Pfam" id="PF03062">
    <property type="entry name" value="MBOAT"/>
    <property type="match status" value="1"/>
</dbReference>
<evidence type="ECO:0000256" key="8">
    <source>
        <dbReference type="ARBA" id="ARBA00023315"/>
    </source>
</evidence>
<comment type="pathway">
    <text evidence="9">Phospholipid metabolism.</text>
</comment>
<evidence type="ECO:0000256" key="2">
    <source>
        <dbReference type="ARBA" id="ARBA00005074"/>
    </source>
</evidence>
<dbReference type="InterPro" id="IPR049941">
    <property type="entry name" value="LPLAT_7/PORCN-like"/>
</dbReference>
<evidence type="ECO:0000256" key="9">
    <source>
        <dbReference type="ARBA" id="ARBA00025707"/>
    </source>
</evidence>
<evidence type="ECO:0000256" key="3">
    <source>
        <dbReference type="ARBA" id="ARBA00010323"/>
    </source>
</evidence>
<reference evidence="12 13" key="1">
    <citation type="submission" date="2023-09" db="EMBL/GenBank/DDBJ databases">
        <title>Nesidiocoris tenuis whole genome shotgun sequence.</title>
        <authorList>
            <person name="Shibata T."/>
            <person name="Shimoda M."/>
            <person name="Kobayashi T."/>
            <person name="Uehara T."/>
        </authorList>
    </citation>
    <scope>NUCLEOTIDE SEQUENCE [LARGE SCALE GENOMIC DNA]</scope>
    <source>
        <strain evidence="12 13">Japan</strain>
    </source>
</reference>
<comment type="pathway">
    <text evidence="2">Lipid metabolism; phospholipid metabolism.</text>
</comment>
<evidence type="ECO:0000313" key="12">
    <source>
        <dbReference type="EMBL" id="BET02859.1"/>
    </source>
</evidence>
<gene>
    <name evidence="12" type="ORF">NTJ_15677</name>
</gene>
<feature type="transmembrane region" description="Helical" evidence="11">
    <location>
        <begin position="430"/>
        <end position="450"/>
    </location>
</feature>
<proteinExistence type="inferred from homology"/>
<evidence type="ECO:0000256" key="1">
    <source>
        <dbReference type="ARBA" id="ARBA00004141"/>
    </source>
</evidence>
<name>A0ABN7BEX8_9HEMI</name>
<keyword evidence="4" id="KW-0808">Transferase</keyword>
<dbReference type="InterPro" id="IPR004299">
    <property type="entry name" value="MBOAT_fam"/>
</dbReference>
<keyword evidence="7 11" id="KW-0472">Membrane</keyword>
<evidence type="ECO:0000256" key="6">
    <source>
        <dbReference type="ARBA" id="ARBA00022989"/>
    </source>
</evidence>
<evidence type="ECO:0000256" key="11">
    <source>
        <dbReference type="SAM" id="Phobius"/>
    </source>
</evidence>
<keyword evidence="5 11" id="KW-0812">Transmembrane</keyword>
<sequence length="464" mass="53716">MDWDDIVYLSLLFISLGFGKVFRQIRDPAAKKWSSTILGFFVALAVSGNAIWHSFVLTLFHAVLVTAAGPKIMHVVSFTFSFAYLFFFRFTPWFGLQYPGGHTNLIQMILTLKLVGMTFELKDSIEGNVKRKTDPEFLFKRVPPPSFVDVFHYAYCYAGIITGPYFSYRTFLDMYETPFARKTPYKDELIRRLRVVPLLGAIHLASNYIWPFDYVFTDAFYNECSVLYRIWYTVPAFLQFRSRIYIGLRLSEGVCIMAGLGCYPVSTEPKPARGPTKEFHAIKSGAEDNRAVAGEQCNYVTVYSLEFMADFERWVRPSMKHWNMSVQYWLAAFVYHRFPIKAYRILAVFVVSAYWHGFYAGYYITLCSVPMYLVFEDKIYKQMKDWEYNPTLLPALQVIAYVYKISLMGYWAFYFRLLSFEASWRYTCSVYFLPYIISLGGAHLVGLALAKTQRCVSGGSNIQG</sequence>
<feature type="transmembrane region" description="Helical" evidence="11">
    <location>
        <begin position="37"/>
        <end position="60"/>
    </location>
</feature>
<dbReference type="EMBL" id="AP028922">
    <property type="protein sequence ID" value="BET02859.1"/>
    <property type="molecule type" value="Genomic_DNA"/>
</dbReference>
<comment type="subcellular location">
    <subcellularLocation>
        <location evidence="1">Membrane</location>
        <topology evidence="1">Multi-pass membrane protein</topology>
    </subcellularLocation>
</comment>
<protein>
    <recommendedName>
        <fullName evidence="10">Lysophospholipid acyltransferase 7</fullName>
    </recommendedName>
</protein>
<evidence type="ECO:0000256" key="7">
    <source>
        <dbReference type="ARBA" id="ARBA00023136"/>
    </source>
</evidence>
<keyword evidence="13" id="KW-1185">Reference proteome</keyword>
<feature type="transmembrane region" description="Helical" evidence="11">
    <location>
        <begin position="72"/>
        <end position="90"/>
    </location>
</feature>
<keyword evidence="6 11" id="KW-1133">Transmembrane helix</keyword>
<dbReference type="PANTHER" id="PTHR13906">
    <property type="entry name" value="PORCUPINE"/>
    <property type="match status" value="1"/>
</dbReference>
<feature type="transmembrane region" description="Helical" evidence="11">
    <location>
        <begin position="345"/>
        <end position="375"/>
    </location>
</feature>
<dbReference type="PANTHER" id="PTHR13906:SF16">
    <property type="entry name" value="LYSOPHOSPHOLIPID ACYLTRANSFERASE 7"/>
    <property type="match status" value="1"/>
</dbReference>